<proteinExistence type="predicted"/>
<evidence type="ECO:0000313" key="1">
    <source>
        <dbReference type="EMBL" id="NYE19793.1"/>
    </source>
</evidence>
<reference evidence="1 2" key="1">
    <citation type="submission" date="2020-07" db="EMBL/GenBank/DDBJ databases">
        <title>Sequencing the genomes of 1000 actinobacteria strains.</title>
        <authorList>
            <person name="Klenk H.-P."/>
        </authorList>
    </citation>
    <scope>NUCLEOTIDE SEQUENCE [LARGE SCALE GENOMIC DNA]</scope>
    <source>
        <strain evidence="1 2">DSM 24662</strain>
    </source>
</reference>
<sequence length="36" mass="3650">MNFGEGCLDPPAAAAAASVIDAVMQAHGFLTRSRSS</sequence>
<keyword evidence="2" id="KW-1185">Reference proteome</keyword>
<comment type="caution">
    <text evidence="1">The sequence shown here is derived from an EMBL/GenBank/DDBJ whole genome shotgun (WGS) entry which is preliminary data.</text>
</comment>
<name>A0A7Y9KL22_9MICO</name>
<gene>
    <name evidence="1" type="ORF">BJ991_001821</name>
</gene>
<dbReference type="AlphaFoldDB" id="A0A7Y9KL22"/>
<organism evidence="1 2">
    <name type="scientific">Microbacterium immunditiarum</name>
    <dbReference type="NCBI Taxonomy" id="337480"/>
    <lineage>
        <taxon>Bacteria</taxon>
        <taxon>Bacillati</taxon>
        <taxon>Actinomycetota</taxon>
        <taxon>Actinomycetes</taxon>
        <taxon>Micrococcales</taxon>
        <taxon>Microbacteriaceae</taxon>
        <taxon>Microbacterium</taxon>
    </lineage>
</organism>
<dbReference type="Proteomes" id="UP000576969">
    <property type="component" value="Unassembled WGS sequence"/>
</dbReference>
<dbReference type="EMBL" id="JACCBV010000001">
    <property type="protein sequence ID" value="NYE19793.1"/>
    <property type="molecule type" value="Genomic_DNA"/>
</dbReference>
<protein>
    <submittedName>
        <fullName evidence="1">Uncharacterized protein</fullName>
    </submittedName>
</protein>
<accession>A0A7Y9KL22</accession>
<evidence type="ECO:0000313" key="2">
    <source>
        <dbReference type="Proteomes" id="UP000576969"/>
    </source>
</evidence>